<proteinExistence type="predicted"/>
<protein>
    <recommendedName>
        <fullName evidence="2">Alpha/beta-Hydrolases superfamily protein</fullName>
    </recommendedName>
</protein>
<dbReference type="PANTHER" id="PTHR31934">
    <property type="entry name" value="ALPHA/BETA-HYDROLASES SUPERFAMILY PROTEIN"/>
    <property type="match status" value="1"/>
</dbReference>
<dbReference type="AlphaFoldDB" id="A0A2N9GB37"/>
<gene>
    <name evidence="1" type="ORF">FSB_LOCUS24664</name>
</gene>
<accession>A0A2N9GB37</accession>
<dbReference type="InterPro" id="IPR029058">
    <property type="entry name" value="AB_hydrolase_fold"/>
</dbReference>
<sequence>MPSLEFYYHPCFWNIMAAFGHTLIAEDLVFRDVNGCSEKLVLVSSERHPGSSCHSICTSVSEGCSKPCISISSPTILEGRTSDLGEELLVNSRSEVVESNYNYRVYDLPGGWHCSPGNSLSLTLDAFKFEFKAGMAPVEDGTSRFLELLAGIRNGEHKLPNSFVYLLIPGLFSNHGPLYFVGAKRFFSKMGLACHIAKIHSEASVEHNAWELKQYIEELYWGSGKRVMLLGHSKGGVDAAAALSVYWSDLKDKVAGLALVQSPYGGTPLASDILREGQIGDKETRRIMEFLICKLIKGDIRALEDLTYEKRKEFIMKHKLPKNIPLISFHSEASIAPGVLATMTHIAHAETSLAPLSKLWELIPLSAAMAVCALHLQLRYGEKSDGLVTCRDAEVPGSVVVRPDKKLDHAWMVYSSMKKNPIEPDACEMCEALLTQLVELGSNS</sequence>
<evidence type="ECO:0008006" key="2">
    <source>
        <dbReference type="Google" id="ProtNLM"/>
    </source>
</evidence>
<reference evidence="1" key="1">
    <citation type="submission" date="2018-02" db="EMBL/GenBank/DDBJ databases">
        <authorList>
            <person name="Cohen D.B."/>
            <person name="Kent A.D."/>
        </authorList>
    </citation>
    <scope>NUCLEOTIDE SEQUENCE</scope>
</reference>
<dbReference type="SUPFAM" id="SSF53474">
    <property type="entry name" value="alpha/beta-Hydrolases"/>
    <property type="match status" value="1"/>
</dbReference>
<dbReference type="EMBL" id="OIVN01001702">
    <property type="protein sequence ID" value="SPC96782.1"/>
    <property type="molecule type" value="Genomic_DNA"/>
</dbReference>
<name>A0A2N9GB37_FAGSY</name>
<evidence type="ECO:0000313" key="1">
    <source>
        <dbReference type="EMBL" id="SPC96782.1"/>
    </source>
</evidence>
<dbReference type="PANTHER" id="PTHR31934:SF5">
    <property type="entry name" value="OS05G0557900 PROTEIN"/>
    <property type="match status" value="1"/>
</dbReference>
<dbReference type="Gene3D" id="3.40.50.1820">
    <property type="entry name" value="alpha/beta hydrolase"/>
    <property type="match status" value="1"/>
</dbReference>
<organism evidence="1">
    <name type="scientific">Fagus sylvatica</name>
    <name type="common">Beechnut</name>
    <dbReference type="NCBI Taxonomy" id="28930"/>
    <lineage>
        <taxon>Eukaryota</taxon>
        <taxon>Viridiplantae</taxon>
        <taxon>Streptophyta</taxon>
        <taxon>Embryophyta</taxon>
        <taxon>Tracheophyta</taxon>
        <taxon>Spermatophyta</taxon>
        <taxon>Magnoliopsida</taxon>
        <taxon>eudicotyledons</taxon>
        <taxon>Gunneridae</taxon>
        <taxon>Pentapetalae</taxon>
        <taxon>rosids</taxon>
        <taxon>fabids</taxon>
        <taxon>Fagales</taxon>
        <taxon>Fagaceae</taxon>
        <taxon>Fagus</taxon>
    </lineage>
</organism>